<dbReference type="PANTHER" id="PTHR46865">
    <property type="entry name" value="OXIDOREDUCTASE-RELATED"/>
    <property type="match status" value="1"/>
</dbReference>
<feature type="domain" description="FAD-binding" evidence="1">
    <location>
        <begin position="2"/>
        <end position="327"/>
    </location>
</feature>
<protein>
    <submittedName>
        <fullName evidence="2">2-polyprenyl-6-methoxyphenol hydroxylase-like FAD-dependent oxidoreductase</fullName>
    </submittedName>
</protein>
<dbReference type="InterPro" id="IPR002938">
    <property type="entry name" value="FAD-bd"/>
</dbReference>
<dbReference type="RefSeq" id="WP_184787322.1">
    <property type="nucleotide sequence ID" value="NZ_BONT01000087.1"/>
</dbReference>
<evidence type="ECO:0000313" key="2">
    <source>
        <dbReference type="EMBL" id="MBB6034472.1"/>
    </source>
</evidence>
<dbReference type="PANTHER" id="PTHR46865:SF2">
    <property type="entry name" value="MONOOXYGENASE"/>
    <property type="match status" value="1"/>
</dbReference>
<dbReference type="PRINTS" id="PR00420">
    <property type="entry name" value="RNGMNOXGNASE"/>
</dbReference>
<sequence length="382" mass="40791">MDVLISGAGVAGPTLAHFLARAGHRPTVVELAADLRSSGNPVDVRGEAVDVAESMGVMRRLREAATDVDGLRLLGPSGRPAGYVDMRAFQGASGSREVEIPRGDLASVLYEAGRDDAEYVFGDSIASLSRDADGVDVTFRRGAPRRFGLVVGADGLHSTTRRLAFGPEADYVRGIGMYVAGMPVDEEIGRDVIMYNVPGRMLALHPSRGRALAAFIFRHPPVAGLDSRDIERQRDILTAAYAHDGWRVPELLDRVRAGEDLYFDAVSRVEIDSWTRGRVTLLGDASSSVSLFGDGSSSAMVGARTLAEELSAGGDLAAALRRYEERHRKVVGPRLRNVGLASHLLVPGTRAGVAVRNLATRLSPVVAAGRRLAAGRRRPAPV</sequence>
<dbReference type="Proteomes" id="UP000548476">
    <property type="component" value="Unassembled WGS sequence"/>
</dbReference>
<evidence type="ECO:0000259" key="1">
    <source>
        <dbReference type="Pfam" id="PF01494"/>
    </source>
</evidence>
<name>A0A841FLQ5_9ACTN</name>
<dbReference type="Pfam" id="PF01494">
    <property type="entry name" value="FAD_binding_3"/>
    <property type="match status" value="1"/>
</dbReference>
<dbReference type="EMBL" id="JACHGT010000004">
    <property type="protein sequence ID" value="MBB6034472.1"/>
    <property type="molecule type" value="Genomic_DNA"/>
</dbReference>
<organism evidence="2 3">
    <name type="scientific">Phytomonospora endophytica</name>
    <dbReference type="NCBI Taxonomy" id="714109"/>
    <lineage>
        <taxon>Bacteria</taxon>
        <taxon>Bacillati</taxon>
        <taxon>Actinomycetota</taxon>
        <taxon>Actinomycetes</taxon>
        <taxon>Micromonosporales</taxon>
        <taxon>Micromonosporaceae</taxon>
        <taxon>Phytomonospora</taxon>
    </lineage>
</organism>
<keyword evidence="3" id="KW-1185">Reference proteome</keyword>
<dbReference type="GO" id="GO:0071949">
    <property type="term" value="F:FAD binding"/>
    <property type="evidence" value="ECO:0007669"/>
    <property type="project" value="InterPro"/>
</dbReference>
<comment type="caution">
    <text evidence="2">The sequence shown here is derived from an EMBL/GenBank/DDBJ whole genome shotgun (WGS) entry which is preliminary data.</text>
</comment>
<dbReference type="Gene3D" id="3.30.9.10">
    <property type="entry name" value="D-Amino Acid Oxidase, subunit A, domain 2"/>
    <property type="match status" value="1"/>
</dbReference>
<accession>A0A841FLQ5</accession>
<gene>
    <name evidence="2" type="ORF">HNR73_002322</name>
</gene>
<dbReference type="InterPro" id="IPR036188">
    <property type="entry name" value="FAD/NAD-bd_sf"/>
</dbReference>
<proteinExistence type="predicted"/>
<dbReference type="AlphaFoldDB" id="A0A841FLQ5"/>
<evidence type="ECO:0000313" key="3">
    <source>
        <dbReference type="Proteomes" id="UP000548476"/>
    </source>
</evidence>
<dbReference type="SUPFAM" id="SSF51905">
    <property type="entry name" value="FAD/NAD(P)-binding domain"/>
    <property type="match status" value="1"/>
</dbReference>
<reference evidence="2 3" key="1">
    <citation type="submission" date="2020-08" db="EMBL/GenBank/DDBJ databases">
        <title>Genomic Encyclopedia of Type Strains, Phase IV (KMG-IV): sequencing the most valuable type-strain genomes for metagenomic binning, comparative biology and taxonomic classification.</title>
        <authorList>
            <person name="Goeker M."/>
        </authorList>
    </citation>
    <scope>NUCLEOTIDE SEQUENCE [LARGE SCALE GENOMIC DNA]</scope>
    <source>
        <strain evidence="2 3">YIM 65646</strain>
    </source>
</reference>
<dbReference type="InterPro" id="IPR051704">
    <property type="entry name" value="FAD_aromatic-hydroxylase"/>
</dbReference>
<dbReference type="Gene3D" id="3.50.50.60">
    <property type="entry name" value="FAD/NAD(P)-binding domain"/>
    <property type="match status" value="1"/>
</dbReference>